<evidence type="ECO:0000313" key="6">
    <source>
        <dbReference type="EMBL" id="MDJ1370746.1"/>
    </source>
</evidence>
<accession>A0ABT7C6A7</accession>
<reference evidence="6" key="1">
    <citation type="submission" date="2018-03" db="EMBL/GenBank/DDBJ databases">
        <authorList>
            <person name="Nunes O.C."/>
            <person name="Lopes A.R."/>
            <person name="Froufe H."/>
            <person name="Munoz-Merida A."/>
            <person name="Barroso C."/>
            <person name="Egas C."/>
        </authorList>
    </citation>
    <scope>NUCLEOTIDE SEQUENCE</scope>
    <source>
        <strain evidence="6">ON4</strain>
    </source>
</reference>
<dbReference type="Pfam" id="PF08455">
    <property type="entry name" value="SNF2_assoc"/>
    <property type="match status" value="1"/>
</dbReference>
<dbReference type="SMART" id="SM00487">
    <property type="entry name" value="DEXDc"/>
    <property type="match status" value="1"/>
</dbReference>
<dbReference type="InterPro" id="IPR027417">
    <property type="entry name" value="P-loop_NTPase"/>
</dbReference>
<keyword evidence="2" id="KW-0863">Zinc-finger</keyword>
<evidence type="ECO:0000256" key="2">
    <source>
        <dbReference type="PROSITE-ProRule" id="PRU00325"/>
    </source>
</evidence>
<dbReference type="PANTHER" id="PTHR10799">
    <property type="entry name" value="SNF2/RAD54 HELICASE FAMILY"/>
    <property type="match status" value="1"/>
</dbReference>
<dbReference type="GO" id="GO:0004386">
    <property type="term" value="F:helicase activity"/>
    <property type="evidence" value="ECO:0007669"/>
    <property type="project" value="UniProtKB-KW"/>
</dbReference>
<proteinExistence type="predicted"/>
<evidence type="ECO:0000256" key="1">
    <source>
        <dbReference type="ARBA" id="ARBA00022801"/>
    </source>
</evidence>
<name>A0ABT7C6A7_9MICO</name>
<keyword evidence="6" id="KW-0547">Nucleotide-binding</keyword>
<protein>
    <submittedName>
        <fullName evidence="6">DNA/RNA helicase</fullName>
    </submittedName>
</protein>
<dbReference type="InterPro" id="IPR038718">
    <property type="entry name" value="SNF2-like_sf"/>
</dbReference>
<dbReference type="InterPro" id="IPR014001">
    <property type="entry name" value="Helicase_ATP-bd"/>
</dbReference>
<evidence type="ECO:0000259" key="4">
    <source>
        <dbReference type="PROSITE" id="PS51192"/>
    </source>
</evidence>
<feature type="domain" description="SWIM-type" evidence="3">
    <location>
        <begin position="60"/>
        <end position="94"/>
    </location>
</feature>
<dbReference type="InterPro" id="IPR049730">
    <property type="entry name" value="SNF2/RAD54-like_C"/>
</dbReference>
<feature type="domain" description="Helicase C-terminal" evidence="5">
    <location>
        <begin position="941"/>
        <end position="1103"/>
    </location>
</feature>
<dbReference type="InterPro" id="IPR001650">
    <property type="entry name" value="Helicase_C-like"/>
</dbReference>
<keyword evidence="2" id="KW-0862">Zinc</keyword>
<dbReference type="Pfam" id="PF00271">
    <property type="entry name" value="Helicase_C"/>
    <property type="match status" value="1"/>
</dbReference>
<keyword evidence="6" id="KW-0347">Helicase</keyword>
<dbReference type="Gene3D" id="3.40.50.10810">
    <property type="entry name" value="Tandem AAA-ATPase domain"/>
    <property type="match status" value="1"/>
</dbReference>
<dbReference type="PROSITE" id="PS51194">
    <property type="entry name" value="HELICASE_CTER"/>
    <property type="match status" value="1"/>
</dbReference>
<dbReference type="InterPro" id="IPR007527">
    <property type="entry name" value="Znf_SWIM"/>
</dbReference>
<dbReference type="RefSeq" id="WP_051266612.1">
    <property type="nucleotide sequence ID" value="NZ_CP028426.1"/>
</dbReference>
<dbReference type="InterPro" id="IPR000330">
    <property type="entry name" value="SNF2_N"/>
</dbReference>
<sequence>MELSPFAVDVVRSIASAHVVQHAVVLMMRNAVHILHREDLDDHVTLEAEVENVNGQGTEYVTAKVFDSHEVSFYCTCEAGGACSHLGALLLVELGTWEREAGHNPRIAPPRQPGLTRRNRWSPRSKWRQEFDALLPSESPSDFAEACVFIELASATRPSYYGGQHRSSMRLQELQIRPGMRGKRGLWIKGKARWNAVEALGLAPDASDLLQRIHRLYLAAARNEYWYYSNSEWLPLSAVPGNDIWQLLKQLGEVGVPLVSTGKQQRPVRFDTRPITIAGIVQAGDAALQVRAEARLGADAIAYEALAPIGSPAAAIAHIADKAGPSEQITLHPVATAVDALTLRLLNADEPIEVPTSERAAFETDYLPRLQASLQFESPDASVAIPEIRRTSLKLVVNHEGRRTHLDWLWDRPAGFRPDAEREAQILDRLRSAAGANQSILWPAHAPSASDGSAEQPLRIPDPNTLSGTNHVVFLTQVLPRLHDLEGVEVTEQAEPPSYREAETLPVVEVSAEADGDWFDLHVKVQVEGEAVEFADIYTALAREDALFVLPSGTYFSLEGEEFSRLRDILAEARALSDRPNRQPDDQLGDGFRLNRHQVSLWDDLAQLGVVAAREAQWWLTVQSLGEGQRVEAVAVPKGIRAELRDYQLEGMSWLHFLRTSGLGGVLADEMGLGKTLQTIAMMELAREEHPDMPPFLVVAPTSVVGNWARECEKFAPNLRVSTITSMASKRGCALSEATAGAHVVVTSYALFRGEAEEYRGLAWSGLILDEAQQIKNHASHGYRAARALDAPFTLVITGTPLENNLLEFWALVSLAAPGLLGNRQRFTEFYRTPIERDKNSERLALLQRRVQPFLLRRSKDLVAAELPPKQEQTIEVTLHPRHRKLYDVQFQRERQRLLGLIDDVNANRFQIFQSLTLLRQLALDPALVDAGHAPSGKLDALIELLTEAHEEGHRVLVLSQFTRFLGSARDRAEEAGLDWCYLDGSTTDRQQVIDEFRNGNAPVFFVSLKAGGFGLNLVEADYVVLLDPWWNPAVEEQAIDRTHRLGQHRPVFVYRLVAANTIEQKVIALRESKAELFARVLDGGGAMGESTLTANQIRELLE</sequence>
<evidence type="ECO:0000313" key="7">
    <source>
        <dbReference type="Proteomes" id="UP001170379"/>
    </source>
</evidence>
<dbReference type="CDD" id="cd18793">
    <property type="entry name" value="SF2_C_SNF"/>
    <property type="match status" value="1"/>
</dbReference>
<organism evidence="6 7">
    <name type="scientific">Gulosibacter molinativorax</name>
    <dbReference type="NCBI Taxonomy" id="256821"/>
    <lineage>
        <taxon>Bacteria</taxon>
        <taxon>Bacillati</taxon>
        <taxon>Actinomycetota</taxon>
        <taxon>Actinomycetes</taxon>
        <taxon>Micrococcales</taxon>
        <taxon>Microbacteriaceae</taxon>
        <taxon>Gulosibacter</taxon>
    </lineage>
</organism>
<comment type="caution">
    <text evidence="6">The sequence shown here is derived from an EMBL/GenBank/DDBJ whole genome shotgun (WGS) entry which is preliminary data.</text>
</comment>
<keyword evidence="7" id="KW-1185">Reference proteome</keyword>
<dbReference type="PROSITE" id="PS50966">
    <property type="entry name" value="ZF_SWIM"/>
    <property type="match status" value="1"/>
</dbReference>
<dbReference type="EMBL" id="PXVD01000006">
    <property type="protein sequence ID" value="MDJ1370746.1"/>
    <property type="molecule type" value="Genomic_DNA"/>
</dbReference>
<dbReference type="SMART" id="SM00490">
    <property type="entry name" value="HELICc"/>
    <property type="match status" value="1"/>
</dbReference>
<dbReference type="Proteomes" id="UP001170379">
    <property type="component" value="Unassembled WGS sequence"/>
</dbReference>
<evidence type="ECO:0000259" key="5">
    <source>
        <dbReference type="PROSITE" id="PS51194"/>
    </source>
</evidence>
<feature type="domain" description="Helicase ATP-binding" evidence="4">
    <location>
        <begin position="656"/>
        <end position="819"/>
    </location>
</feature>
<dbReference type="InterPro" id="IPR013663">
    <property type="entry name" value="Helicase_SWF/SNF/SWI_bac"/>
</dbReference>
<keyword evidence="6" id="KW-0067">ATP-binding</keyword>
<dbReference type="Gene3D" id="3.40.50.300">
    <property type="entry name" value="P-loop containing nucleotide triphosphate hydrolases"/>
    <property type="match status" value="1"/>
</dbReference>
<evidence type="ECO:0000259" key="3">
    <source>
        <dbReference type="PROSITE" id="PS50966"/>
    </source>
</evidence>
<dbReference type="PROSITE" id="PS51192">
    <property type="entry name" value="HELICASE_ATP_BIND_1"/>
    <property type="match status" value="1"/>
</dbReference>
<keyword evidence="1" id="KW-0378">Hydrolase</keyword>
<gene>
    <name evidence="6" type="ORF">C7K25_05105</name>
</gene>
<reference evidence="6" key="2">
    <citation type="journal article" date="2022" name="Sci. Rep.">
        <title>In silico prediction of the enzymes involved in the degradation of the herbicide molinate by Gulosibacter molinativorax ON4T.</title>
        <authorList>
            <person name="Lopes A.R."/>
            <person name="Bunin E."/>
            <person name="Viana A.T."/>
            <person name="Froufe H."/>
            <person name="Munoz-Merida A."/>
            <person name="Pinho D."/>
            <person name="Figueiredo J."/>
            <person name="Barroso C."/>
            <person name="Vaz-Moreira I."/>
            <person name="Bellanger X."/>
            <person name="Egas C."/>
            <person name="Nunes O.C."/>
        </authorList>
    </citation>
    <scope>NUCLEOTIDE SEQUENCE</scope>
    <source>
        <strain evidence="6">ON4</strain>
    </source>
</reference>
<dbReference type="SUPFAM" id="SSF52540">
    <property type="entry name" value="P-loop containing nucleoside triphosphate hydrolases"/>
    <property type="match status" value="2"/>
</dbReference>
<keyword evidence="2" id="KW-0479">Metal-binding</keyword>
<dbReference type="Pfam" id="PF00176">
    <property type="entry name" value="SNF2-rel_dom"/>
    <property type="match status" value="1"/>
</dbReference>